<keyword evidence="3 5" id="KW-0479">Metal-binding</keyword>
<evidence type="ECO:0000256" key="4">
    <source>
        <dbReference type="ARBA" id="ARBA00022833"/>
    </source>
</evidence>
<organism evidence="8">
    <name type="scientific">Absidia glauca</name>
    <name type="common">Pin mould</name>
    <dbReference type="NCBI Taxonomy" id="4829"/>
    <lineage>
        <taxon>Eukaryota</taxon>
        <taxon>Fungi</taxon>
        <taxon>Fungi incertae sedis</taxon>
        <taxon>Mucoromycota</taxon>
        <taxon>Mucoromycotina</taxon>
        <taxon>Mucoromycetes</taxon>
        <taxon>Mucorales</taxon>
        <taxon>Cunninghamellaceae</taxon>
        <taxon>Absidia</taxon>
    </lineage>
</organism>
<evidence type="ECO:0000256" key="2">
    <source>
        <dbReference type="ARBA" id="ARBA00022694"/>
    </source>
</evidence>
<dbReference type="PANTHER" id="PTHR46064:SF1">
    <property type="entry name" value="QUEUINE TRNA-RIBOSYLTRANSFERASE ACCESSORY SUBUNIT 2"/>
    <property type="match status" value="1"/>
</dbReference>
<dbReference type="InterPro" id="IPR036511">
    <property type="entry name" value="TGT-like_sf"/>
</dbReference>
<dbReference type="Gene3D" id="3.20.20.105">
    <property type="entry name" value="Queuine tRNA-ribosyltransferase-like"/>
    <property type="match status" value="1"/>
</dbReference>
<comment type="cofactor">
    <cofactor evidence="5">
        <name>Zn(2+)</name>
        <dbReference type="ChEBI" id="CHEBI:29105"/>
    </cofactor>
    <text evidence="5">Binds 1 zinc ion per subunit.</text>
</comment>
<feature type="binding site" evidence="5">
    <location>
        <position position="325"/>
    </location>
    <ligand>
        <name>Zn(2+)</name>
        <dbReference type="ChEBI" id="CHEBI:29105"/>
    </ligand>
</feature>
<dbReference type="InterPro" id="IPR050852">
    <property type="entry name" value="Queuine_tRNA-ribosyltrfase"/>
</dbReference>
<evidence type="ECO:0000256" key="3">
    <source>
        <dbReference type="ARBA" id="ARBA00022723"/>
    </source>
</evidence>
<comment type="function">
    <text evidence="5">Non-catalytic subunit of the queuine tRNA-ribosyltransferase (TGT) that catalyzes the base-exchange of a guanine (G) residue with queuine (Q) at position 34 (anticodon wobble position) in tRNAs with GU(N) anticodons (tRNA-Asp, -Asn, -His and -Tyr), resulting in the hypermodified nucleoside queuosine (7-(((4,5-cis-dihydroxy-2-cyclopenten-1-yl)amino)methyl)-7-deazaguanosine).</text>
</comment>
<evidence type="ECO:0000313" key="8">
    <source>
        <dbReference type="EMBL" id="SAL98724.1"/>
    </source>
</evidence>
<dbReference type="OMA" id="MAGSRMK"/>
<keyword evidence="2 5" id="KW-0819">tRNA processing</keyword>
<dbReference type="GO" id="GO:0008479">
    <property type="term" value="F:tRNA-guanosine(34) queuine transglycosylase activity"/>
    <property type="evidence" value="ECO:0007669"/>
    <property type="project" value="UniProtKB-UniRule"/>
</dbReference>
<dbReference type="InParanoid" id="A0A163JE42"/>
<protein>
    <recommendedName>
        <fullName evidence="5">Queuine tRNA-ribosyltransferase accessory subunit 2</fullName>
    </recommendedName>
    <alternativeName>
        <fullName evidence="5">Queuine tRNA-ribosyltransferase domain-containing protein 1</fullName>
    </alternativeName>
</protein>
<dbReference type="OrthoDB" id="27601at2759"/>
<evidence type="ECO:0000313" key="9">
    <source>
        <dbReference type="Proteomes" id="UP000078561"/>
    </source>
</evidence>
<dbReference type="GO" id="GO:0046872">
    <property type="term" value="F:metal ion binding"/>
    <property type="evidence" value="ECO:0007669"/>
    <property type="project" value="UniProtKB-KW"/>
</dbReference>
<name>A0A163JE42_ABSGL</name>
<dbReference type="PANTHER" id="PTHR46064">
    <property type="entry name" value="QUEUINE TRNA-RIBOSYLTRANSFERASE ACCESSORY SUBUNIT 2"/>
    <property type="match status" value="1"/>
</dbReference>
<evidence type="ECO:0000256" key="1">
    <source>
        <dbReference type="ARBA" id="ARBA00022490"/>
    </source>
</evidence>
<gene>
    <name evidence="8" type="primary">ABSGL_04280.1 scaffold 5264</name>
</gene>
<feature type="binding site" evidence="5">
    <location>
        <position position="352"/>
    </location>
    <ligand>
        <name>Zn(2+)</name>
        <dbReference type="ChEBI" id="CHEBI:29105"/>
    </ligand>
</feature>
<dbReference type="SUPFAM" id="SSF51713">
    <property type="entry name" value="tRNA-guanine transglycosylase"/>
    <property type="match status" value="1"/>
</dbReference>
<dbReference type="AlphaFoldDB" id="A0A163JE42"/>
<dbReference type="InterPro" id="IPR002616">
    <property type="entry name" value="tRNA_ribo_trans-like"/>
</dbReference>
<dbReference type="GO" id="GO:0006400">
    <property type="term" value="P:tRNA modification"/>
    <property type="evidence" value="ECO:0007669"/>
    <property type="project" value="InterPro"/>
</dbReference>
<feature type="domain" description="tRNA-guanine(15) transglycosylase-like" evidence="7">
    <location>
        <begin position="21"/>
        <end position="385"/>
    </location>
</feature>
<feature type="binding site" evidence="5">
    <location>
        <position position="322"/>
    </location>
    <ligand>
        <name>Zn(2+)</name>
        <dbReference type="ChEBI" id="CHEBI:29105"/>
    </ligand>
</feature>
<feature type="region of interest" description="Disordered" evidence="6">
    <location>
        <begin position="190"/>
        <end position="210"/>
    </location>
</feature>
<comment type="similarity">
    <text evidence="5">Belongs to the queuine tRNA-ribosyltransferase family. QTRT2 subfamily.</text>
</comment>
<keyword evidence="4 5" id="KW-0862">Zinc</keyword>
<accession>A0A163JE42</accession>
<feature type="binding site" evidence="5">
    <location>
        <position position="320"/>
    </location>
    <ligand>
        <name>Zn(2+)</name>
        <dbReference type="ChEBI" id="CHEBI:29105"/>
    </ligand>
</feature>
<dbReference type="FunCoup" id="A0A163JE42">
    <property type="interactions" value="544"/>
</dbReference>
<dbReference type="InterPro" id="IPR028592">
    <property type="entry name" value="QTRTD1"/>
</dbReference>
<evidence type="ECO:0000259" key="7">
    <source>
        <dbReference type="Pfam" id="PF01702"/>
    </source>
</evidence>
<proteinExistence type="inferred from homology"/>
<comment type="subunit">
    <text evidence="5">Heterodimer of a catalytic subunit and an accessory subunit.</text>
</comment>
<keyword evidence="9" id="KW-1185">Reference proteome</keyword>
<sequence length="417" mass="47003">MANALTFTCLTESATASKLYPRRGALQLLKKKQPIQTPVCLTYTIRGAVPHLVVDNLAGLPTDMYHLSLEHFLEEREPSSLKYPHGIHKYVHLENEVIFCDMRDPQNNNFVTFNTDKHLSVDTHGGVRQVTPELWAKVLETYRPDLYSAMADIICDKDAKTKRIKRSVDRTLRWLDECLPKAKSSGTPIFAPVMGHTSAEERQRSSTETMERDVEGYSVSVLGLNQDDFAPLLQASLEPLPSDKPKLAYGLTSPEHILLGVSKGIDLFDGSYAYKMTERGRAITLKFGEKLEKSDNKQDKTVNLWNTKLAQTFEPLDTSCGCYSCSTPHTKAYIHHLLNAHEMLGTILLMGHNVFQLGQFMESIRHSIEKGSFSQDMDTFMEQYNHEKELDGEQGHVDEVDADSLGVAVKKKRTLVL</sequence>
<dbReference type="GO" id="GO:0005737">
    <property type="term" value="C:cytoplasm"/>
    <property type="evidence" value="ECO:0007669"/>
    <property type="project" value="UniProtKB-SubCell"/>
</dbReference>
<reference evidence="8" key="1">
    <citation type="submission" date="2016-04" db="EMBL/GenBank/DDBJ databases">
        <authorList>
            <person name="Evans L.H."/>
            <person name="Alamgir A."/>
            <person name="Owens N."/>
            <person name="Weber N.D."/>
            <person name="Virtaneva K."/>
            <person name="Barbian K."/>
            <person name="Babar A."/>
            <person name="Rosenke K."/>
        </authorList>
    </citation>
    <scope>NUCLEOTIDE SEQUENCE [LARGE SCALE GENOMIC DNA]</scope>
    <source>
        <strain evidence="8">CBS 101.48</strain>
    </source>
</reference>
<dbReference type="EMBL" id="LT552303">
    <property type="protein sequence ID" value="SAL98724.1"/>
    <property type="molecule type" value="Genomic_DNA"/>
</dbReference>
<evidence type="ECO:0000256" key="6">
    <source>
        <dbReference type="SAM" id="MobiDB-lite"/>
    </source>
</evidence>
<dbReference type="Proteomes" id="UP000078561">
    <property type="component" value="Unassembled WGS sequence"/>
</dbReference>
<feature type="compositionally biased region" description="Basic and acidic residues" evidence="6">
    <location>
        <begin position="198"/>
        <end position="210"/>
    </location>
</feature>
<dbReference type="NCBIfam" id="TIGR00449">
    <property type="entry name" value="tgt_general"/>
    <property type="match status" value="1"/>
</dbReference>
<dbReference type="HAMAP" id="MF_03043">
    <property type="entry name" value="QTRT2"/>
    <property type="match status" value="1"/>
</dbReference>
<evidence type="ECO:0000256" key="5">
    <source>
        <dbReference type="HAMAP-Rule" id="MF_03043"/>
    </source>
</evidence>
<keyword evidence="1 5" id="KW-0963">Cytoplasm</keyword>
<dbReference type="STRING" id="4829.A0A163JE42"/>
<dbReference type="Pfam" id="PF01702">
    <property type="entry name" value="TGT"/>
    <property type="match status" value="1"/>
</dbReference>
<comment type="subcellular location">
    <subcellularLocation>
        <location evidence="5">Cytoplasm</location>
    </subcellularLocation>
</comment>